<keyword evidence="1" id="KW-0732">Signal</keyword>
<sequence length="253" mass="28146">MNKSLLALSAVCLLIVASCSKTKNDPEPDKEQTCNVKLVEHTYSSGSGNVTDKYYYSYDGQGRITRVDYGKEQSTEFQTFTYATNKVTWKGVDGDTEVYNLDANGRVTTAVQGDDVLKFKYNTDGQLIEVGTDDDVETFTYLNGNLVTSSFDGKIWMNLSYGSDEVKNSIVYAWVFGELLDYDEIGYRVASFIGKLSKNLPSKIIYEPGSDQTTADLIYTSDVTGKLTSVKMVSSYGASNSFTSEYKFTYECK</sequence>
<dbReference type="Gene3D" id="2.40.160.190">
    <property type="match status" value="1"/>
</dbReference>
<dbReference type="Pfam" id="PF15283">
    <property type="entry name" value="DUF4595"/>
    <property type="match status" value="1"/>
</dbReference>
<keyword evidence="4" id="KW-1185">Reference proteome</keyword>
<feature type="domain" description="DUF4595" evidence="2">
    <location>
        <begin position="58"/>
        <end position="229"/>
    </location>
</feature>
<dbReference type="PROSITE" id="PS51257">
    <property type="entry name" value="PROKAR_LIPOPROTEIN"/>
    <property type="match status" value="1"/>
</dbReference>
<evidence type="ECO:0000256" key="1">
    <source>
        <dbReference type="SAM" id="SignalP"/>
    </source>
</evidence>
<accession>A0A2D1UBG8</accession>
<reference evidence="3 4" key="1">
    <citation type="submission" date="2017-10" db="EMBL/GenBank/DDBJ databases">
        <title>Whole genome of Pedobacter ginsengisoli T01R-27 isolated from tomato rhizosphere.</title>
        <authorList>
            <person name="Weon H.-Y."/>
            <person name="Lee S.A."/>
            <person name="Sang M.K."/>
            <person name="Song J."/>
        </authorList>
    </citation>
    <scope>NUCLEOTIDE SEQUENCE [LARGE SCALE GENOMIC DNA]</scope>
    <source>
        <strain evidence="3 4">T01R-27</strain>
    </source>
</reference>
<evidence type="ECO:0000313" key="3">
    <source>
        <dbReference type="EMBL" id="ATP58935.1"/>
    </source>
</evidence>
<name>A0A2D1UBG8_9SPHI</name>
<dbReference type="Proteomes" id="UP000223749">
    <property type="component" value="Chromosome"/>
</dbReference>
<dbReference type="InterPro" id="IPR027931">
    <property type="entry name" value="DUF4595"/>
</dbReference>
<dbReference type="CDD" id="cd12871">
    <property type="entry name" value="Bacuni_01323_like"/>
    <property type="match status" value="1"/>
</dbReference>
<dbReference type="AlphaFoldDB" id="A0A2D1UBG8"/>
<feature type="chain" id="PRO_5013709434" description="DUF4595 domain-containing protein" evidence="1">
    <location>
        <begin position="24"/>
        <end position="253"/>
    </location>
</feature>
<gene>
    <name evidence="3" type="ORF">CPT03_21920</name>
</gene>
<dbReference type="RefSeq" id="WP_099440813.1">
    <property type="nucleotide sequence ID" value="NZ_CP024091.1"/>
</dbReference>
<dbReference type="KEGG" id="pgs:CPT03_21920"/>
<dbReference type="OrthoDB" id="769749at2"/>
<dbReference type="EMBL" id="CP024091">
    <property type="protein sequence ID" value="ATP58935.1"/>
    <property type="molecule type" value="Genomic_DNA"/>
</dbReference>
<evidence type="ECO:0000313" key="4">
    <source>
        <dbReference type="Proteomes" id="UP000223749"/>
    </source>
</evidence>
<feature type="signal peptide" evidence="1">
    <location>
        <begin position="1"/>
        <end position="23"/>
    </location>
</feature>
<protein>
    <recommendedName>
        <fullName evidence="2">DUF4595 domain-containing protein</fullName>
    </recommendedName>
</protein>
<evidence type="ECO:0000259" key="2">
    <source>
        <dbReference type="Pfam" id="PF15283"/>
    </source>
</evidence>
<organism evidence="3 4">
    <name type="scientific">Pedobacter ginsengisoli</name>
    <dbReference type="NCBI Taxonomy" id="363852"/>
    <lineage>
        <taxon>Bacteria</taxon>
        <taxon>Pseudomonadati</taxon>
        <taxon>Bacteroidota</taxon>
        <taxon>Sphingobacteriia</taxon>
        <taxon>Sphingobacteriales</taxon>
        <taxon>Sphingobacteriaceae</taxon>
        <taxon>Pedobacter</taxon>
    </lineage>
</organism>
<proteinExistence type="predicted"/>